<dbReference type="CDD" id="cd12797">
    <property type="entry name" value="M23_peptidase"/>
    <property type="match status" value="1"/>
</dbReference>
<evidence type="ECO:0000259" key="3">
    <source>
        <dbReference type="Pfam" id="PF20155"/>
    </source>
</evidence>
<organism evidence="4 5">
    <name type="scientific">Mumia flava</name>
    <dbReference type="NCBI Taxonomy" id="1348852"/>
    <lineage>
        <taxon>Bacteria</taxon>
        <taxon>Bacillati</taxon>
        <taxon>Actinomycetota</taxon>
        <taxon>Actinomycetes</taxon>
        <taxon>Propionibacteriales</taxon>
        <taxon>Nocardioidaceae</taxon>
        <taxon>Mumia</taxon>
    </lineage>
</organism>
<dbReference type="PANTHER" id="PTHR21666">
    <property type="entry name" value="PEPTIDASE-RELATED"/>
    <property type="match status" value="1"/>
</dbReference>
<dbReference type="Pfam" id="PF20155">
    <property type="entry name" value="TMP_3"/>
    <property type="match status" value="1"/>
</dbReference>
<evidence type="ECO:0000256" key="1">
    <source>
        <dbReference type="SAM" id="Phobius"/>
    </source>
</evidence>
<dbReference type="InterPro" id="IPR050570">
    <property type="entry name" value="Cell_wall_metabolism_enzyme"/>
</dbReference>
<dbReference type="InterPro" id="IPR011055">
    <property type="entry name" value="Dup_hybrid_motif"/>
</dbReference>
<evidence type="ECO:0000313" key="5">
    <source>
        <dbReference type="Proteomes" id="UP000230842"/>
    </source>
</evidence>
<dbReference type="SUPFAM" id="SSF51261">
    <property type="entry name" value="Duplicated hybrid motif"/>
    <property type="match status" value="1"/>
</dbReference>
<protein>
    <submittedName>
        <fullName evidence="4">Peptidase M23-like protein</fullName>
    </submittedName>
</protein>
<dbReference type="EMBL" id="PGEZ01000001">
    <property type="protein sequence ID" value="PJJ58577.1"/>
    <property type="molecule type" value="Genomic_DNA"/>
</dbReference>
<dbReference type="Proteomes" id="UP000230842">
    <property type="component" value="Unassembled WGS sequence"/>
</dbReference>
<dbReference type="PANTHER" id="PTHR21666:SF270">
    <property type="entry name" value="MUREIN HYDROLASE ACTIVATOR ENVC"/>
    <property type="match status" value="1"/>
</dbReference>
<evidence type="ECO:0000259" key="2">
    <source>
        <dbReference type="Pfam" id="PF01551"/>
    </source>
</evidence>
<keyword evidence="1" id="KW-0812">Transmembrane</keyword>
<gene>
    <name evidence="4" type="ORF">CLV56_2828</name>
</gene>
<keyword evidence="5" id="KW-1185">Reference proteome</keyword>
<comment type="caution">
    <text evidence="4">The sequence shown here is derived from an EMBL/GenBank/DDBJ whole genome shotgun (WGS) entry which is preliminary data.</text>
</comment>
<dbReference type="AlphaFoldDB" id="A0A0B2BVS8"/>
<dbReference type="InterPro" id="IPR013491">
    <property type="entry name" value="Tape_meas_N"/>
</dbReference>
<feature type="transmembrane region" description="Helical" evidence="1">
    <location>
        <begin position="342"/>
        <end position="365"/>
    </location>
</feature>
<accession>A0A0B2BVS8</accession>
<dbReference type="Pfam" id="PF01551">
    <property type="entry name" value="Peptidase_M23"/>
    <property type="match status" value="1"/>
</dbReference>
<dbReference type="OrthoDB" id="1099523at2"/>
<dbReference type="RefSeq" id="WP_039339382.1">
    <property type="nucleotide sequence ID" value="NZ_PGEZ01000001.1"/>
</dbReference>
<reference evidence="4 5" key="1">
    <citation type="submission" date="2017-11" db="EMBL/GenBank/DDBJ databases">
        <title>Genomic Encyclopedia of Archaeal and Bacterial Type Strains, Phase II (KMG-II): From Individual Species to Whole Genera.</title>
        <authorList>
            <person name="Goeker M."/>
        </authorList>
    </citation>
    <scope>NUCLEOTIDE SEQUENCE [LARGE SCALE GENOMIC DNA]</scope>
    <source>
        <strain evidence="4 5">DSM 27763</strain>
    </source>
</reference>
<proteinExistence type="predicted"/>
<name>A0A0B2BVS8_9ACTN</name>
<evidence type="ECO:0000313" key="4">
    <source>
        <dbReference type="EMBL" id="PJJ58577.1"/>
    </source>
</evidence>
<dbReference type="GO" id="GO:0004222">
    <property type="term" value="F:metalloendopeptidase activity"/>
    <property type="evidence" value="ECO:0007669"/>
    <property type="project" value="TreeGrafter"/>
</dbReference>
<dbReference type="InterPro" id="IPR016047">
    <property type="entry name" value="M23ase_b-sheet_dom"/>
</dbReference>
<dbReference type="Gene3D" id="2.70.70.10">
    <property type="entry name" value="Glucose Permease (Domain IIA)"/>
    <property type="match status" value="1"/>
</dbReference>
<keyword evidence="1" id="KW-1133">Transmembrane helix</keyword>
<sequence length="876" mass="93733">MAVELATAYVSLVPSTRGMGAGIVKSLKGSERTLEKSGSNLGGRVKAGFGKALKAGALGASIVGALTVKKGLDRALGIEEAQAKLRGLGHDAESIQTIMESALKSVQGTAFGLDAAATTAAGAVAAGIKPGQELTKYLTAAADAATIAGVDVAEMGSIFNKVESNTVAYTDDLQQLADRGIPIFQWLRDEFDVSAKGLRKMVEGGEVDSDTFRKVITDNIGGAAQESGKTTTGAWKNLLASLGRVGANLLSGLLPDIRGGFGSITEALGPVEAKAKDFGAALGAGIDFVVPKIQALTRFVRENADVITIVGGAILGAAAAIKTITTVTKLWAAAQALLNAQWLANPIGIIIVAVAALAAAFVVAYRRSKTFRTIVDKAWAGIKKAISIAWKIISPILKAYWAYLTKVLIPVIVFLWKNVVKPVFAFIWKAIKKAWEYIKPRLEAWWKFTTDVLIPAIRQLWRDVIKPVFGSIWKAIKSAWTDRIKPVFEAVRDFVKDTLPTVFKRGIDAVKRQWDRLKNTAKAPVRFVIDTIWNNGLRKLIGAIPGVDTPDRVNVGFRRGGYTGNGHPSQVAGVVHGREWVIPADATRRLMRDRGPGFLRALNGYRNGGYVWPATGGVTRHSGYPWATWAGDINEPGAGDYGNPVRAYMDGVVASTAKLGTSYGWHVRMNHPGNGSTLYAHLSDILVSAGQRLSAGDLLGRVGSTGNSSGPHLHFEILGGRAPEVSSSSGGNSSWLSVIGNVKDFLSDVPDWLSTVKGYGGTWGTVLNSAVRSVGSDLIQWVNDKIPNRFLPDNPIPDLFDNGGMLTGFGVNRTGRPEPVLTDRQWDAVERHLPLGAGMSDARVMRLFREALREGSYEGTRDGLVDASRGARRQGR</sequence>
<feature type="domain" description="Tape measure protein N-terminal" evidence="3">
    <location>
        <begin position="72"/>
        <end position="244"/>
    </location>
</feature>
<feature type="domain" description="M23ase beta-sheet core" evidence="2">
    <location>
        <begin position="639"/>
        <end position="718"/>
    </location>
</feature>
<keyword evidence="1" id="KW-0472">Membrane</keyword>